<keyword evidence="1" id="KW-1133">Transmembrane helix</keyword>
<keyword evidence="1" id="KW-0472">Membrane</keyword>
<organism evidence="2 3">
    <name type="scientific">Streptomyces cinnamoneus</name>
    <name type="common">Streptoverticillium cinnamoneum</name>
    <dbReference type="NCBI Taxonomy" id="53446"/>
    <lineage>
        <taxon>Bacteria</taxon>
        <taxon>Bacillati</taxon>
        <taxon>Actinomycetota</taxon>
        <taxon>Actinomycetes</taxon>
        <taxon>Kitasatosporales</taxon>
        <taxon>Streptomycetaceae</taxon>
        <taxon>Streptomyces</taxon>
        <taxon>Streptomyces cinnamoneus group</taxon>
    </lineage>
</organism>
<keyword evidence="1" id="KW-0812">Transmembrane</keyword>
<gene>
    <name evidence="2" type="ORF">GCM10010507_62170</name>
</gene>
<accession>A0A918WRC4</accession>
<dbReference type="EMBL" id="BMVB01000046">
    <property type="protein sequence ID" value="GHC74327.1"/>
    <property type="molecule type" value="Genomic_DNA"/>
</dbReference>
<reference evidence="2" key="2">
    <citation type="submission" date="2020-09" db="EMBL/GenBank/DDBJ databases">
        <authorList>
            <person name="Sun Q."/>
            <person name="Ohkuma M."/>
        </authorList>
    </citation>
    <scope>NUCLEOTIDE SEQUENCE</scope>
    <source>
        <strain evidence="2">JCM 4633</strain>
    </source>
</reference>
<evidence type="ECO:0000256" key="1">
    <source>
        <dbReference type="SAM" id="Phobius"/>
    </source>
</evidence>
<feature type="transmembrane region" description="Helical" evidence="1">
    <location>
        <begin position="32"/>
        <end position="49"/>
    </location>
</feature>
<protein>
    <submittedName>
        <fullName evidence="2">Uncharacterized protein</fullName>
    </submittedName>
</protein>
<proteinExistence type="predicted"/>
<comment type="caution">
    <text evidence="2">The sequence shown here is derived from an EMBL/GenBank/DDBJ whole genome shotgun (WGS) entry which is preliminary data.</text>
</comment>
<evidence type="ECO:0000313" key="2">
    <source>
        <dbReference type="EMBL" id="GHC74327.1"/>
    </source>
</evidence>
<dbReference type="AlphaFoldDB" id="A0A918WRC4"/>
<reference evidence="2" key="1">
    <citation type="journal article" date="2014" name="Int. J. Syst. Evol. Microbiol.">
        <title>Complete genome sequence of Corynebacterium casei LMG S-19264T (=DSM 44701T), isolated from a smear-ripened cheese.</title>
        <authorList>
            <consortium name="US DOE Joint Genome Institute (JGI-PGF)"/>
            <person name="Walter F."/>
            <person name="Albersmeier A."/>
            <person name="Kalinowski J."/>
            <person name="Ruckert C."/>
        </authorList>
    </citation>
    <scope>NUCLEOTIDE SEQUENCE</scope>
    <source>
        <strain evidence="2">JCM 4633</strain>
    </source>
</reference>
<sequence>MRRPAGATLDVLTTLVPGCALARAMWPSYASPVVMLLWWAGALAGNAAGRLHRTAGRHA</sequence>
<name>A0A918WRC4_STRCJ</name>
<dbReference type="Proteomes" id="UP000646244">
    <property type="component" value="Unassembled WGS sequence"/>
</dbReference>
<evidence type="ECO:0000313" key="3">
    <source>
        <dbReference type="Proteomes" id="UP000646244"/>
    </source>
</evidence>